<protein>
    <submittedName>
        <fullName evidence="2">Uncharacterized protein</fullName>
    </submittedName>
</protein>
<evidence type="ECO:0000256" key="1">
    <source>
        <dbReference type="SAM" id="MobiDB-lite"/>
    </source>
</evidence>
<dbReference type="EMBL" id="ML996317">
    <property type="protein sequence ID" value="KAF2727698.1"/>
    <property type="molecule type" value="Genomic_DNA"/>
</dbReference>
<proteinExistence type="predicted"/>
<sequence length="382" mass="43861">MGGQAFATAGPNGSALSIPRMSQETYDRVRDEAGTKLKETFKHVVIPHEVPEKSDYGDVDFLVEGSLRPWTSMALKVALGAQYETQTGGTHIYALPHPEISDSFVEVDVEICPGNDTPDGEELFAWTEFMKAWGDLTQIIGICHRPLGLTCNDRGLHIRVEEVEVYDKKKSLIFLTRDVAEALEFYGLDSKKYFEGFSTLEQLFQWVSRGRFFSKNIFEGRTEKANDRSRMRKRVMYSRFINDFMPSLSEPEPSRKKWTRQEVLQEALDHFSRHEEYDRMINKHNAGVKEGALWKRIREVIPLSGSSLDRTVKGLKRWVAFSSDGAPSISEKPLGTDRNWIELVPDEGMDRLMQWIEEHYETARATERRASELKKEAKRALE</sequence>
<feature type="region of interest" description="Disordered" evidence="1">
    <location>
        <begin position="1"/>
        <end position="22"/>
    </location>
</feature>
<evidence type="ECO:0000313" key="2">
    <source>
        <dbReference type="EMBL" id="KAF2727698.1"/>
    </source>
</evidence>
<evidence type="ECO:0000313" key="3">
    <source>
        <dbReference type="Proteomes" id="UP000799444"/>
    </source>
</evidence>
<reference evidence="2" key="1">
    <citation type="journal article" date="2020" name="Stud. Mycol.">
        <title>101 Dothideomycetes genomes: a test case for predicting lifestyles and emergence of pathogens.</title>
        <authorList>
            <person name="Haridas S."/>
            <person name="Albert R."/>
            <person name="Binder M."/>
            <person name="Bloem J."/>
            <person name="Labutti K."/>
            <person name="Salamov A."/>
            <person name="Andreopoulos B."/>
            <person name="Baker S."/>
            <person name="Barry K."/>
            <person name="Bills G."/>
            <person name="Bluhm B."/>
            <person name="Cannon C."/>
            <person name="Castanera R."/>
            <person name="Culley D."/>
            <person name="Daum C."/>
            <person name="Ezra D."/>
            <person name="Gonzalez J."/>
            <person name="Henrissat B."/>
            <person name="Kuo A."/>
            <person name="Liang C."/>
            <person name="Lipzen A."/>
            <person name="Lutzoni F."/>
            <person name="Magnuson J."/>
            <person name="Mondo S."/>
            <person name="Nolan M."/>
            <person name="Ohm R."/>
            <person name="Pangilinan J."/>
            <person name="Park H.-J."/>
            <person name="Ramirez L."/>
            <person name="Alfaro M."/>
            <person name="Sun H."/>
            <person name="Tritt A."/>
            <person name="Yoshinaga Y."/>
            <person name="Zwiers L.-H."/>
            <person name="Turgeon B."/>
            <person name="Goodwin S."/>
            <person name="Spatafora J."/>
            <person name="Crous P."/>
            <person name="Grigoriev I."/>
        </authorList>
    </citation>
    <scope>NUCLEOTIDE SEQUENCE</scope>
    <source>
        <strain evidence="2">CBS 125425</strain>
    </source>
</reference>
<dbReference type="AlphaFoldDB" id="A0A9P4QI26"/>
<gene>
    <name evidence="2" type="ORF">EJ04DRAFT_478610</name>
</gene>
<comment type="caution">
    <text evidence="2">The sequence shown here is derived from an EMBL/GenBank/DDBJ whole genome shotgun (WGS) entry which is preliminary data.</text>
</comment>
<dbReference type="Proteomes" id="UP000799444">
    <property type="component" value="Unassembled WGS sequence"/>
</dbReference>
<name>A0A9P4QI26_9PLEO</name>
<organism evidence="2 3">
    <name type="scientific">Polyplosphaeria fusca</name>
    <dbReference type="NCBI Taxonomy" id="682080"/>
    <lineage>
        <taxon>Eukaryota</taxon>
        <taxon>Fungi</taxon>
        <taxon>Dikarya</taxon>
        <taxon>Ascomycota</taxon>
        <taxon>Pezizomycotina</taxon>
        <taxon>Dothideomycetes</taxon>
        <taxon>Pleosporomycetidae</taxon>
        <taxon>Pleosporales</taxon>
        <taxon>Tetraplosphaeriaceae</taxon>
        <taxon>Polyplosphaeria</taxon>
    </lineage>
</organism>
<keyword evidence="3" id="KW-1185">Reference proteome</keyword>
<dbReference type="OrthoDB" id="4708870at2759"/>
<accession>A0A9P4QI26</accession>